<dbReference type="AlphaFoldDB" id="A0AAD7C1K2"/>
<feature type="compositionally biased region" description="Basic and acidic residues" evidence="3">
    <location>
        <begin position="324"/>
        <end position="333"/>
    </location>
</feature>
<feature type="region of interest" description="Disordered" evidence="3">
    <location>
        <begin position="278"/>
        <end position="307"/>
    </location>
</feature>
<keyword evidence="6" id="KW-1185">Reference proteome</keyword>
<gene>
    <name evidence="5" type="ORF">FB45DRAFT_1138411</name>
</gene>
<evidence type="ECO:0000256" key="2">
    <source>
        <dbReference type="PROSITE-ProRule" id="PRU00047"/>
    </source>
</evidence>
<feature type="compositionally biased region" description="Basic and acidic residues" evidence="3">
    <location>
        <begin position="58"/>
        <end position="68"/>
    </location>
</feature>
<proteinExistence type="predicted"/>
<accession>A0AAD7C1K2</accession>
<feature type="compositionally biased region" description="Polar residues" evidence="3">
    <location>
        <begin position="33"/>
        <end position="49"/>
    </location>
</feature>
<keyword evidence="2" id="KW-0862">Zinc</keyword>
<evidence type="ECO:0000256" key="3">
    <source>
        <dbReference type="SAM" id="MobiDB-lite"/>
    </source>
</evidence>
<dbReference type="SUPFAM" id="SSF57756">
    <property type="entry name" value="Retrovirus zinc finger-like domains"/>
    <property type="match status" value="1"/>
</dbReference>
<comment type="caution">
    <text evidence="5">The sequence shown here is derived from an EMBL/GenBank/DDBJ whole genome shotgun (WGS) entry which is preliminary data.</text>
</comment>
<keyword evidence="1" id="KW-0507">mRNA processing</keyword>
<sequence length="788" mass="85101">MVQTRKCTYDEPPVMTSRRRTLQQGITDAHAQPTGTLDTDTYWSGSDSEGSAPSASASHDDSADRLSDDTTAASNSSAAAPSIVSAGGRNDTDFPRSVTSDAHTVALPRTSLSSTAIGSFSPRPYNEVGLLSTSSPSVSSAAGSSTFPAPGTSPAAGSSMLPAPGYSSGVTAGDDKHVVVAGTNSSAAGSFTLPAPGYFPGVTAGDDRRVVVAGTYPSSEASFASSSDGTFRIFPESVVNPFVPPKRFARRTFPSETSTMEISPRFFPLWFRQIIETGKDETRPDTTQDTPVADFDSASSSSREMVLYRPPLQRVQIAATIVEVPEKPSHRSDNVSSKGAKKRAHKSRSGGGKTKTRSSADPSHSHASHGLSPSTSVPGFQREDSVPRGGYFYRSMSSAPPDPPSFSSSSSDTSSSSESSDSDSSNSSDSSAPPPAPRASRRKKASKKRDDHRSKDLRKLLRSVKIKAPFVYDGTPDFDKFEQWTYEVDTWIEFNSIPTSWAVRLISAFVSGPASEYFMDFVAMDHGSFKMKQIHAGLFEYCFPIEIRRDMRRALLSASQQADEKVRNFIRRITRLSRRLGDVSDRQMVQIVWDGFDFETSSLSALESSAKGYEAAETIRQLEAAKQTSTAYKSHSAGHKPSASSSTTSSPSPSTTATSTTHFKKSRLSDAERDQFRAENRCFYCREIGHNKTNCPARQSSTAFKIQDFGRIVDNSRRASLFVCFTPTGLEASHGPIKWYSVGNRPASGYEVVPLETWAGYFPGEVHHRFSGGESSSPSSGFSVEILS</sequence>
<feature type="compositionally biased region" description="Low complexity" evidence="3">
    <location>
        <begin position="394"/>
        <end position="431"/>
    </location>
</feature>
<evidence type="ECO:0000313" key="5">
    <source>
        <dbReference type="EMBL" id="KAJ7636638.1"/>
    </source>
</evidence>
<dbReference type="Gene3D" id="4.10.60.10">
    <property type="entry name" value="Zinc finger, CCHC-type"/>
    <property type="match status" value="1"/>
</dbReference>
<evidence type="ECO:0000259" key="4">
    <source>
        <dbReference type="PROSITE" id="PS50158"/>
    </source>
</evidence>
<protein>
    <recommendedName>
        <fullName evidence="4">CCHC-type domain-containing protein</fullName>
    </recommendedName>
</protein>
<keyword evidence="2" id="KW-0479">Metal-binding</keyword>
<dbReference type="GO" id="GO:0008270">
    <property type="term" value="F:zinc ion binding"/>
    <property type="evidence" value="ECO:0007669"/>
    <property type="project" value="UniProtKB-KW"/>
</dbReference>
<dbReference type="GO" id="GO:0006397">
    <property type="term" value="P:mRNA processing"/>
    <property type="evidence" value="ECO:0007669"/>
    <property type="project" value="UniProtKB-KW"/>
</dbReference>
<feature type="compositionally biased region" description="Low complexity" evidence="3">
    <location>
        <begin position="69"/>
        <end position="86"/>
    </location>
</feature>
<dbReference type="GO" id="GO:0003676">
    <property type="term" value="F:nucleic acid binding"/>
    <property type="evidence" value="ECO:0007669"/>
    <property type="project" value="InterPro"/>
</dbReference>
<feature type="compositionally biased region" description="Low complexity" evidence="3">
    <location>
        <begin position="131"/>
        <end position="146"/>
    </location>
</feature>
<organism evidence="5 6">
    <name type="scientific">Roridomyces roridus</name>
    <dbReference type="NCBI Taxonomy" id="1738132"/>
    <lineage>
        <taxon>Eukaryota</taxon>
        <taxon>Fungi</taxon>
        <taxon>Dikarya</taxon>
        <taxon>Basidiomycota</taxon>
        <taxon>Agaricomycotina</taxon>
        <taxon>Agaricomycetes</taxon>
        <taxon>Agaricomycetidae</taxon>
        <taxon>Agaricales</taxon>
        <taxon>Marasmiineae</taxon>
        <taxon>Mycenaceae</taxon>
        <taxon>Roridomyces</taxon>
    </lineage>
</organism>
<keyword evidence="2" id="KW-0863">Zinc-finger</keyword>
<feature type="region of interest" description="Disordered" evidence="3">
    <location>
        <begin position="131"/>
        <end position="160"/>
    </location>
</feature>
<evidence type="ECO:0000256" key="1">
    <source>
        <dbReference type="ARBA" id="ARBA00022664"/>
    </source>
</evidence>
<evidence type="ECO:0000313" key="6">
    <source>
        <dbReference type="Proteomes" id="UP001221142"/>
    </source>
</evidence>
<feature type="region of interest" description="Disordered" evidence="3">
    <location>
        <begin position="1"/>
        <end position="97"/>
    </location>
</feature>
<dbReference type="EMBL" id="JARKIF010000006">
    <property type="protein sequence ID" value="KAJ7636638.1"/>
    <property type="molecule type" value="Genomic_DNA"/>
</dbReference>
<feature type="compositionally biased region" description="Low complexity" evidence="3">
    <location>
        <begin position="641"/>
        <end position="661"/>
    </location>
</feature>
<name>A0AAD7C1K2_9AGAR</name>
<feature type="region of interest" description="Disordered" evidence="3">
    <location>
        <begin position="627"/>
        <end position="672"/>
    </location>
</feature>
<feature type="compositionally biased region" description="Basic residues" evidence="3">
    <location>
        <begin position="339"/>
        <end position="348"/>
    </location>
</feature>
<feature type="domain" description="CCHC-type" evidence="4">
    <location>
        <begin position="681"/>
        <end position="696"/>
    </location>
</feature>
<dbReference type="InterPro" id="IPR001878">
    <property type="entry name" value="Znf_CCHC"/>
</dbReference>
<dbReference type="InterPro" id="IPR036875">
    <property type="entry name" value="Znf_CCHC_sf"/>
</dbReference>
<dbReference type="PROSITE" id="PS50158">
    <property type="entry name" value="ZF_CCHC"/>
    <property type="match status" value="1"/>
</dbReference>
<feature type="region of interest" description="Disordered" evidence="3">
    <location>
        <begin position="323"/>
        <end position="454"/>
    </location>
</feature>
<dbReference type="Proteomes" id="UP001221142">
    <property type="component" value="Unassembled WGS sequence"/>
</dbReference>
<reference evidence="5" key="1">
    <citation type="submission" date="2023-03" db="EMBL/GenBank/DDBJ databases">
        <title>Massive genome expansion in bonnet fungi (Mycena s.s.) driven by repeated elements and novel gene families across ecological guilds.</title>
        <authorList>
            <consortium name="Lawrence Berkeley National Laboratory"/>
            <person name="Harder C.B."/>
            <person name="Miyauchi S."/>
            <person name="Viragh M."/>
            <person name="Kuo A."/>
            <person name="Thoen E."/>
            <person name="Andreopoulos B."/>
            <person name="Lu D."/>
            <person name="Skrede I."/>
            <person name="Drula E."/>
            <person name="Henrissat B."/>
            <person name="Morin E."/>
            <person name="Kohler A."/>
            <person name="Barry K."/>
            <person name="LaButti K."/>
            <person name="Morin E."/>
            <person name="Salamov A."/>
            <person name="Lipzen A."/>
            <person name="Mereny Z."/>
            <person name="Hegedus B."/>
            <person name="Baldrian P."/>
            <person name="Stursova M."/>
            <person name="Weitz H."/>
            <person name="Taylor A."/>
            <person name="Grigoriev I.V."/>
            <person name="Nagy L.G."/>
            <person name="Martin F."/>
            <person name="Kauserud H."/>
        </authorList>
    </citation>
    <scope>NUCLEOTIDE SEQUENCE</scope>
    <source>
        <strain evidence="5">9284</strain>
    </source>
</reference>